<keyword evidence="7" id="KW-1185">Reference proteome</keyword>
<feature type="domain" description="F5/8 type C" evidence="3">
    <location>
        <begin position="140"/>
        <end position="299"/>
    </location>
</feature>
<feature type="domain" description="Apple" evidence="5">
    <location>
        <begin position="21"/>
        <end position="97"/>
    </location>
</feature>
<dbReference type="Gene3D" id="2.60.120.260">
    <property type="entry name" value="Galactose-binding domain-like"/>
    <property type="match status" value="1"/>
</dbReference>
<evidence type="ECO:0000313" key="6">
    <source>
        <dbReference type="EMBL" id="CAH3149566.1"/>
    </source>
</evidence>
<feature type="disulfide bond" evidence="1">
    <location>
        <begin position="109"/>
        <end position="126"/>
    </location>
</feature>
<evidence type="ECO:0008006" key="8">
    <source>
        <dbReference type="Google" id="ProtNLM"/>
    </source>
</evidence>
<dbReference type="SMART" id="SM00181">
    <property type="entry name" value="EGF"/>
    <property type="match status" value="1"/>
</dbReference>
<organism evidence="6 7">
    <name type="scientific">Pocillopora meandrina</name>
    <dbReference type="NCBI Taxonomy" id="46732"/>
    <lineage>
        <taxon>Eukaryota</taxon>
        <taxon>Metazoa</taxon>
        <taxon>Cnidaria</taxon>
        <taxon>Anthozoa</taxon>
        <taxon>Hexacorallia</taxon>
        <taxon>Scleractinia</taxon>
        <taxon>Astrocoeniina</taxon>
        <taxon>Pocilloporidae</taxon>
        <taxon>Pocillopora</taxon>
    </lineage>
</organism>
<reference evidence="6 7" key="1">
    <citation type="submission" date="2022-05" db="EMBL/GenBank/DDBJ databases">
        <authorList>
            <consortium name="Genoscope - CEA"/>
            <person name="William W."/>
        </authorList>
    </citation>
    <scope>NUCLEOTIDE SEQUENCE [LARGE SCALE GENOMIC DNA]</scope>
</reference>
<dbReference type="InterPro" id="IPR000421">
    <property type="entry name" value="FA58C"/>
</dbReference>
<dbReference type="Pfam" id="PF00754">
    <property type="entry name" value="F5_F8_type_C"/>
    <property type="match status" value="1"/>
</dbReference>
<name>A0AAU9XLS0_9CNID</name>
<evidence type="ECO:0000256" key="1">
    <source>
        <dbReference type="PROSITE-ProRule" id="PRU00076"/>
    </source>
</evidence>
<dbReference type="SMART" id="SM00231">
    <property type="entry name" value="FA58C"/>
    <property type="match status" value="1"/>
</dbReference>
<evidence type="ECO:0000259" key="5">
    <source>
        <dbReference type="PROSITE" id="PS50948"/>
    </source>
</evidence>
<gene>
    <name evidence="6" type="ORF">PMEA_00024393</name>
</gene>
<comment type="caution">
    <text evidence="1">Lacks conserved residue(s) required for the propagation of feature annotation.</text>
</comment>
<keyword evidence="1" id="KW-0245">EGF-like domain</keyword>
<feature type="chain" id="PRO_5043728959" description="EGF-like domain-containing protein" evidence="2">
    <location>
        <begin position="18"/>
        <end position="304"/>
    </location>
</feature>
<dbReference type="InterPro" id="IPR008979">
    <property type="entry name" value="Galactose-bd-like_sf"/>
</dbReference>
<accession>A0AAU9XLS0</accession>
<dbReference type="CDD" id="cd00057">
    <property type="entry name" value="FA58C"/>
    <property type="match status" value="1"/>
</dbReference>
<dbReference type="Pfam" id="PF00024">
    <property type="entry name" value="PAN_1"/>
    <property type="match status" value="1"/>
</dbReference>
<evidence type="ECO:0000256" key="2">
    <source>
        <dbReference type="SAM" id="SignalP"/>
    </source>
</evidence>
<dbReference type="InterPro" id="IPR003609">
    <property type="entry name" value="Pan_app"/>
</dbReference>
<dbReference type="Gene3D" id="3.50.4.10">
    <property type="entry name" value="Hepatocyte Growth Factor"/>
    <property type="match status" value="1"/>
</dbReference>
<feature type="domain" description="EGF-like" evidence="4">
    <location>
        <begin position="99"/>
        <end position="138"/>
    </location>
</feature>
<keyword evidence="1" id="KW-1015">Disulfide bond</keyword>
<dbReference type="CDD" id="cd00054">
    <property type="entry name" value="EGF_CA"/>
    <property type="match status" value="1"/>
</dbReference>
<dbReference type="SUPFAM" id="SSF57196">
    <property type="entry name" value="EGF/Laminin"/>
    <property type="match status" value="1"/>
</dbReference>
<keyword evidence="2" id="KW-0732">Signal</keyword>
<dbReference type="SUPFAM" id="SSF57414">
    <property type="entry name" value="Hairpin loop containing domain-like"/>
    <property type="match status" value="1"/>
</dbReference>
<proteinExistence type="predicted"/>
<dbReference type="PROSITE" id="PS00022">
    <property type="entry name" value="EGF_1"/>
    <property type="match status" value="1"/>
</dbReference>
<evidence type="ECO:0000259" key="3">
    <source>
        <dbReference type="PROSITE" id="PS50022"/>
    </source>
</evidence>
<dbReference type="InterPro" id="IPR000742">
    <property type="entry name" value="EGF"/>
</dbReference>
<dbReference type="PROSITE" id="PS50026">
    <property type="entry name" value="EGF_3"/>
    <property type="match status" value="1"/>
</dbReference>
<dbReference type="EMBL" id="CALNXJ010000046">
    <property type="protein sequence ID" value="CAH3149566.1"/>
    <property type="molecule type" value="Genomic_DNA"/>
</dbReference>
<dbReference type="PROSITE" id="PS01286">
    <property type="entry name" value="FA58C_2"/>
    <property type="match status" value="1"/>
</dbReference>
<evidence type="ECO:0000313" key="7">
    <source>
        <dbReference type="Proteomes" id="UP001159428"/>
    </source>
</evidence>
<feature type="signal peptide" evidence="2">
    <location>
        <begin position="1"/>
        <end position="17"/>
    </location>
</feature>
<dbReference type="PROSITE" id="PS50022">
    <property type="entry name" value="FA58C_3"/>
    <property type="match status" value="1"/>
</dbReference>
<dbReference type="PROSITE" id="PS50948">
    <property type="entry name" value="PAN"/>
    <property type="match status" value="1"/>
</dbReference>
<dbReference type="Proteomes" id="UP001159428">
    <property type="component" value="Unassembled WGS sequence"/>
</dbReference>
<comment type="caution">
    <text evidence="6">The sequence shown here is derived from an EMBL/GenBank/DDBJ whole genome shotgun (WGS) entry which is preliminary data.</text>
</comment>
<sequence length="304" mass="34136">MSPYQAFVFLFVSTTAGLDDCNTVVSIRGYLLISRPFKIASGKSLTTCILSCDRDANCYSFNYKFPRKTCELNNVTRSLRPEKFIFAPDAVYFDHPSRPAGSCSGNWPCRNKGKCVNLAGAPGFRCQCRYHYIGETCKVCSSPPLGMEDGRILNHQLTASSDGWWLPDFKYYKAKDARLKVQSLSWVSSYMDSTPWLQVSFAPEIKLISGIATQGNPSHDWWTTSYTLKHSMTGKTWQGHERQGFTEASEMIAGVFLANSDRNTIVKHAISPLIKASFIRVLPFTKYGRSALRIEIYGCDSVDE</sequence>
<protein>
    <recommendedName>
        <fullName evidence="8">EGF-like domain-containing protein</fullName>
    </recommendedName>
</protein>
<evidence type="ECO:0000259" key="4">
    <source>
        <dbReference type="PROSITE" id="PS50026"/>
    </source>
</evidence>
<feature type="disulfide bond" evidence="1">
    <location>
        <begin position="128"/>
        <end position="137"/>
    </location>
</feature>
<dbReference type="AlphaFoldDB" id="A0AAU9XLS0"/>
<dbReference type="Gene3D" id="2.10.25.10">
    <property type="entry name" value="Laminin"/>
    <property type="match status" value="1"/>
</dbReference>
<dbReference type="PANTHER" id="PTHR24543">
    <property type="entry name" value="MULTICOPPER OXIDASE-RELATED"/>
    <property type="match status" value="1"/>
</dbReference>
<dbReference type="SUPFAM" id="SSF49785">
    <property type="entry name" value="Galactose-binding domain-like"/>
    <property type="match status" value="1"/>
</dbReference>